<evidence type="ECO:0000259" key="9">
    <source>
        <dbReference type="PROSITE" id="PS51030"/>
    </source>
</evidence>
<dbReference type="PROSITE" id="PS51030">
    <property type="entry name" value="NUCLEAR_REC_DBD_2"/>
    <property type="match status" value="1"/>
</dbReference>
<name>A0A4U5M102_STECR</name>
<evidence type="ECO:0000256" key="7">
    <source>
        <dbReference type="ARBA" id="ARBA00023170"/>
    </source>
</evidence>
<reference evidence="10 11" key="2">
    <citation type="journal article" date="2019" name="G3 (Bethesda)">
        <title>Hybrid Assembly of the Genome of the Entomopathogenic Nematode Steinernema carpocapsae Identifies the X-Chromosome.</title>
        <authorList>
            <person name="Serra L."/>
            <person name="Macchietto M."/>
            <person name="Macias-Munoz A."/>
            <person name="McGill C.J."/>
            <person name="Rodriguez I.M."/>
            <person name="Rodriguez B."/>
            <person name="Murad R."/>
            <person name="Mortazavi A."/>
        </authorList>
    </citation>
    <scope>NUCLEOTIDE SEQUENCE [LARGE SCALE GENOMIC DNA]</scope>
    <source>
        <strain evidence="10 11">ALL</strain>
    </source>
</reference>
<keyword evidence="2" id="KW-0863">Zinc-finger</keyword>
<evidence type="ECO:0000256" key="8">
    <source>
        <dbReference type="ARBA" id="ARBA00023242"/>
    </source>
</evidence>
<protein>
    <recommendedName>
        <fullName evidence="9">Nuclear receptor domain-containing protein</fullName>
    </recommendedName>
</protein>
<sequence length="274" mass="30558">MAPRLKPERGACLACGKIAVLAKYWGGTVCAACAVFFHRSIQKSLVYRCLADKELCGVTSVKGTDTIQQMQISDDHRFPILAAMITAVRNADHYFTSTLVPGLVLGTSEAGDNYLTSPKTVDTLKAKNISYKMIIDFAPILTGLDLGIKNVVFENCGILFNAIFCAHTDMMVNKTEPNRFYRSPNMYHDLDQIKLLYHVASFAPIDVARHSDELLSLSRYVETEKLITISNSRELLCHFLYMRYTVQPLSAEVLKSEQDLAALLIIAVLFASKY</sequence>
<dbReference type="InterPro" id="IPR001628">
    <property type="entry name" value="Znf_hrmn_rcpt"/>
</dbReference>
<evidence type="ECO:0000256" key="6">
    <source>
        <dbReference type="ARBA" id="ARBA00023163"/>
    </source>
</evidence>
<dbReference type="SUPFAM" id="SSF57716">
    <property type="entry name" value="Glucocorticoid receptor-like (DNA-binding domain)"/>
    <property type="match status" value="1"/>
</dbReference>
<dbReference type="GO" id="GO:0043565">
    <property type="term" value="F:sequence-specific DNA binding"/>
    <property type="evidence" value="ECO:0007669"/>
    <property type="project" value="InterPro"/>
</dbReference>
<gene>
    <name evidence="10" type="ORF">L596_026327</name>
</gene>
<dbReference type="Gene3D" id="3.30.50.10">
    <property type="entry name" value="Erythroid Transcription Factor GATA-1, subunit A"/>
    <property type="match status" value="1"/>
</dbReference>
<organism evidence="10 11">
    <name type="scientific">Steinernema carpocapsae</name>
    <name type="common">Entomopathogenic nematode</name>
    <dbReference type="NCBI Taxonomy" id="34508"/>
    <lineage>
        <taxon>Eukaryota</taxon>
        <taxon>Metazoa</taxon>
        <taxon>Ecdysozoa</taxon>
        <taxon>Nematoda</taxon>
        <taxon>Chromadorea</taxon>
        <taxon>Rhabditida</taxon>
        <taxon>Tylenchina</taxon>
        <taxon>Panagrolaimomorpha</taxon>
        <taxon>Strongyloidoidea</taxon>
        <taxon>Steinernematidae</taxon>
        <taxon>Steinernema</taxon>
    </lineage>
</organism>
<keyword evidence="5" id="KW-0238">DNA-binding</keyword>
<evidence type="ECO:0000313" key="10">
    <source>
        <dbReference type="EMBL" id="TKR62348.1"/>
    </source>
</evidence>
<keyword evidence="7" id="KW-0675">Receptor</keyword>
<dbReference type="Pfam" id="PF00105">
    <property type="entry name" value="zf-C4"/>
    <property type="match status" value="1"/>
</dbReference>
<evidence type="ECO:0000256" key="4">
    <source>
        <dbReference type="ARBA" id="ARBA00023015"/>
    </source>
</evidence>
<feature type="domain" description="Nuclear receptor" evidence="9">
    <location>
        <begin position="9"/>
        <end position="56"/>
    </location>
</feature>
<keyword evidence="11" id="KW-1185">Reference proteome</keyword>
<comment type="caution">
    <text evidence="10">The sequence shown here is derived from an EMBL/GenBank/DDBJ whole genome shotgun (WGS) entry which is preliminary data.</text>
</comment>
<keyword evidence="8" id="KW-0539">Nucleus</keyword>
<keyword evidence="3" id="KW-0862">Zinc</keyword>
<proteinExistence type="predicted"/>
<evidence type="ECO:0000256" key="1">
    <source>
        <dbReference type="ARBA" id="ARBA00022723"/>
    </source>
</evidence>
<keyword evidence="4" id="KW-0805">Transcription regulation</keyword>
<reference evidence="10 11" key="1">
    <citation type="journal article" date="2015" name="Genome Biol.">
        <title>Comparative genomics of Steinernema reveals deeply conserved gene regulatory networks.</title>
        <authorList>
            <person name="Dillman A.R."/>
            <person name="Macchietto M."/>
            <person name="Porter C.F."/>
            <person name="Rogers A."/>
            <person name="Williams B."/>
            <person name="Antoshechkin I."/>
            <person name="Lee M.M."/>
            <person name="Goodwin Z."/>
            <person name="Lu X."/>
            <person name="Lewis E.E."/>
            <person name="Goodrich-Blair H."/>
            <person name="Stock S.P."/>
            <person name="Adams B.J."/>
            <person name="Sternberg P.W."/>
            <person name="Mortazavi A."/>
        </authorList>
    </citation>
    <scope>NUCLEOTIDE SEQUENCE [LARGE SCALE GENOMIC DNA]</scope>
    <source>
        <strain evidence="10 11">ALL</strain>
    </source>
</reference>
<keyword evidence="6" id="KW-0804">Transcription</keyword>
<evidence type="ECO:0000256" key="3">
    <source>
        <dbReference type="ARBA" id="ARBA00022833"/>
    </source>
</evidence>
<accession>A0A4U5M102</accession>
<dbReference type="Proteomes" id="UP000298663">
    <property type="component" value="Unassembled WGS sequence"/>
</dbReference>
<evidence type="ECO:0000256" key="5">
    <source>
        <dbReference type="ARBA" id="ARBA00023125"/>
    </source>
</evidence>
<dbReference type="InterPro" id="IPR013088">
    <property type="entry name" value="Znf_NHR/GATA"/>
</dbReference>
<keyword evidence="1" id="KW-0479">Metal-binding</keyword>
<dbReference type="SMART" id="SM00399">
    <property type="entry name" value="ZnF_C4"/>
    <property type="match status" value="1"/>
</dbReference>
<evidence type="ECO:0000313" key="11">
    <source>
        <dbReference type="Proteomes" id="UP000298663"/>
    </source>
</evidence>
<dbReference type="EMBL" id="AZBU02000010">
    <property type="protein sequence ID" value="TKR62348.1"/>
    <property type="molecule type" value="Genomic_DNA"/>
</dbReference>
<dbReference type="AlphaFoldDB" id="A0A4U5M102"/>
<evidence type="ECO:0000256" key="2">
    <source>
        <dbReference type="ARBA" id="ARBA00022771"/>
    </source>
</evidence>
<dbReference type="GO" id="GO:0003700">
    <property type="term" value="F:DNA-binding transcription factor activity"/>
    <property type="evidence" value="ECO:0007669"/>
    <property type="project" value="InterPro"/>
</dbReference>
<dbReference type="GO" id="GO:0008270">
    <property type="term" value="F:zinc ion binding"/>
    <property type="evidence" value="ECO:0007669"/>
    <property type="project" value="UniProtKB-KW"/>
</dbReference>